<proteinExistence type="predicted"/>
<keyword evidence="1" id="KW-0732">Signal</keyword>
<gene>
    <name evidence="2" type="ORF">BJ212DRAFT_1383237</name>
</gene>
<evidence type="ECO:0000313" key="2">
    <source>
        <dbReference type="EMBL" id="KAG1808398.1"/>
    </source>
</evidence>
<accession>A0A9P7E0Y9</accession>
<dbReference type="AlphaFoldDB" id="A0A9P7E0Y9"/>
<comment type="caution">
    <text evidence="2">The sequence shown here is derived from an EMBL/GenBank/DDBJ whole genome shotgun (WGS) entry which is preliminary data.</text>
</comment>
<organism evidence="2 3">
    <name type="scientific">Suillus subaureus</name>
    <dbReference type="NCBI Taxonomy" id="48587"/>
    <lineage>
        <taxon>Eukaryota</taxon>
        <taxon>Fungi</taxon>
        <taxon>Dikarya</taxon>
        <taxon>Basidiomycota</taxon>
        <taxon>Agaricomycotina</taxon>
        <taxon>Agaricomycetes</taxon>
        <taxon>Agaricomycetidae</taxon>
        <taxon>Boletales</taxon>
        <taxon>Suillineae</taxon>
        <taxon>Suillaceae</taxon>
        <taxon>Suillus</taxon>
    </lineage>
</organism>
<name>A0A9P7E0Y9_9AGAM</name>
<dbReference type="EMBL" id="JABBWG010000038">
    <property type="protein sequence ID" value="KAG1808398.1"/>
    <property type="molecule type" value="Genomic_DNA"/>
</dbReference>
<dbReference type="Proteomes" id="UP000807769">
    <property type="component" value="Unassembled WGS sequence"/>
</dbReference>
<sequence>MMVLSISAAGLPSLKSLLVISVGSQCTPSKFSVRGLIQCGMRRFPHPAQIFVPGICRLARNSPSPVPVIWLSYHRNENNVVVGNAAMMKTRTTLDPSCN</sequence>
<reference evidence="2" key="1">
    <citation type="journal article" date="2020" name="New Phytol.">
        <title>Comparative genomics reveals dynamic genome evolution in host specialist ectomycorrhizal fungi.</title>
        <authorList>
            <person name="Lofgren L.A."/>
            <person name="Nguyen N.H."/>
            <person name="Vilgalys R."/>
            <person name="Ruytinx J."/>
            <person name="Liao H.L."/>
            <person name="Branco S."/>
            <person name="Kuo A."/>
            <person name="LaButti K."/>
            <person name="Lipzen A."/>
            <person name="Andreopoulos W."/>
            <person name="Pangilinan J."/>
            <person name="Riley R."/>
            <person name="Hundley H."/>
            <person name="Na H."/>
            <person name="Barry K."/>
            <person name="Grigoriev I.V."/>
            <person name="Stajich J.E."/>
            <person name="Kennedy P.G."/>
        </authorList>
    </citation>
    <scope>NUCLEOTIDE SEQUENCE</scope>
    <source>
        <strain evidence="2">MN1</strain>
    </source>
</reference>
<evidence type="ECO:0000256" key="1">
    <source>
        <dbReference type="SAM" id="SignalP"/>
    </source>
</evidence>
<evidence type="ECO:0000313" key="3">
    <source>
        <dbReference type="Proteomes" id="UP000807769"/>
    </source>
</evidence>
<protein>
    <recommendedName>
        <fullName evidence="4">Secreted protein</fullName>
    </recommendedName>
</protein>
<dbReference type="GeneID" id="64630746"/>
<feature type="chain" id="PRO_5040113623" description="Secreted protein" evidence="1">
    <location>
        <begin position="17"/>
        <end position="99"/>
    </location>
</feature>
<dbReference type="RefSeq" id="XP_041188613.1">
    <property type="nucleotide sequence ID" value="XM_041336729.1"/>
</dbReference>
<feature type="signal peptide" evidence="1">
    <location>
        <begin position="1"/>
        <end position="16"/>
    </location>
</feature>
<keyword evidence="3" id="KW-1185">Reference proteome</keyword>
<evidence type="ECO:0008006" key="4">
    <source>
        <dbReference type="Google" id="ProtNLM"/>
    </source>
</evidence>